<dbReference type="InterPro" id="IPR001497">
    <property type="entry name" value="MethylDNA_cys_MeTrfase_AS"/>
</dbReference>
<dbReference type="GO" id="GO:0043565">
    <property type="term" value="F:sequence-specific DNA binding"/>
    <property type="evidence" value="ECO:0007669"/>
    <property type="project" value="InterPro"/>
</dbReference>
<keyword evidence="11" id="KW-1185">Reference proteome</keyword>
<keyword evidence="5" id="KW-0805">Transcription regulation</keyword>
<dbReference type="SMART" id="SM00342">
    <property type="entry name" value="HTH_ARAC"/>
    <property type="match status" value="1"/>
</dbReference>
<dbReference type="RefSeq" id="WP_051632643.1">
    <property type="nucleotide sequence ID" value="NZ_JBKBNO010000003.1"/>
</dbReference>
<reference evidence="10 11" key="1">
    <citation type="journal article" date="2005" name="Int. J. Syst. Evol. Microbiol.">
        <title>Nitrincola lacisaponensis gen. nov., sp. nov., a novel alkaliphilic bacterium isolated from an alkaline, saline lake.</title>
        <authorList>
            <person name="Dimitriu P.A."/>
            <person name="Shukla S.K."/>
            <person name="Conradt J."/>
            <person name="Marquez M.C."/>
            <person name="Ventosa A."/>
            <person name="Maglia A."/>
            <person name="Peyton B.M."/>
            <person name="Pinkart H.C."/>
            <person name="Mormile M.R."/>
        </authorList>
    </citation>
    <scope>NUCLEOTIDE SEQUENCE [LARGE SCALE GENOMIC DNA]</scope>
    <source>
        <strain evidence="10 11">4CA</strain>
    </source>
</reference>
<dbReference type="Pfam" id="PF01035">
    <property type="entry name" value="DNA_binding_1"/>
    <property type="match status" value="1"/>
</dbReference>
<evidence type="ECO:0000256" key="4">
    <source>
        <dbReference type="ARBA" id="ARBA00022763"/>
    </source>
</evidence>
<evidence type="ECO:0000256" key="6">
    <source>
        <dbReference type="ARBA" id="ARBA00023163"/>
    </source>
</evidence>
<dbReference type="PROSITE" id="PS01124">
    <property type="entry name" value="HTH_ARAC_FAMILY_2"/>
    <property type="match status" value="1"/>
</dbReference>
<dbReference type="GO" id="GO:0032259">
    <property type="term" value="P:methylation"/>
    <property type="evidence" value="ECO:0007669"/>
    <property type="project" value="UniProtKB-KW"/>
</dbReference>
<keyword evidence="6" id="KW-0804">Transcription</keyword>
<dbReference type="Proteomes" id="UP000027318">
    <property type="component" value="Unassembled WGS sequence"/>
</dbReference>
<evidence type="ECO:0000256" key="2">
    <source>
        <dbReference type="ARBA" id="ARBA00022603"/>
    </source>
</evidence>
<dbReference type="InterPro" id="IPR036631">
    <property type="entry name" value="MGMT_N_sf"/>
</dbReference>
<keyword evidence="2 10" id="KW-0489">Methyltransferase</keyword>
<dbReference type="PROSITE" id="PS00374">
    <property type="entry name" value="MGMT"/>
    <property type="match status" value="1"/>
</dbReference>
<dbReference type="EMBL" id="JMSZ01000021">
    <property type="protein sequence ID" value="KDE39846.1"/>
    <property type="molecule type" value="Genomic_DNA"/>
</dbReference>
<dbReference type="STRING" id="267850.ADINL_1483"/>
<dbReference type="SUPFAM" id="SSF46767">
    <property type="entry name" value="Methylated DNA-protein cysteine methyltransferase, C-terminal domain"/>
    <property type="match status" value="1"/>
</dbReference>
<evidence type="ECO:0000313" key="10">
    <source>
        <dbReference type="EMBL" id="KDE39846.1"/>
    </source>
</evidence>
<dbReference type="Gene3D" id="3.30.160.70">
    <property type="entry name" value="Methylated DNA-protein cysteine methyltransferase domain"/>
    <property type="match status" value="1"/>
</dbReference>
<dbReference type="GO" id="GO:0006281">
    <property type="term" value="P:DNA repair"/>
    <property type="evidence" value="ECO:0007669"/>
    <property type="project" value="UniProtKB-KW"/>
</dbReference>
<evidence type="ECO:0000259" key="9">
    <source>
        <dbReference type="PROSITE" id="PS01124"/>
    </source>
</evidence>
<dbReference type="AlphaFoldDB" id="A0A063Y503"/>
<evidence type="ECO:0000256" key="1">
    <source>
        <dbReference type="ARBA" id="ARBA00001286"/>
    </source>
</evidence>
<feature type="domain" description="HTH araC/xylS-type" evidence="9">
    <location>
        <begin position="17"/>
        <end position="109"/>
    </location>
</feature>
<dbReference type="InterPro" id="IPR014048">
    <property type="entry name" value="MethylDNA_cys_MeTrfase_DNA-bd"/>
</dbReference>
<evidence type="ECO:0000313" key="11">
    <source>
        <dbReference type="Proteomes" id="UP000027318"/>
    </source>
</evidence>
<dbReference type="NCBIfam" id="TIGR00589">
    <property type="entry name" value="ogt"/>
    <property type="match status" value="1"/>
</dbReference>
<dbReference type="InterPro" id="IPR009057">
    <property type="entry name" value="Homeodomain-like_sf"/>
</dbReference>
<proteinExistence type="predicted"/>
<protein>
    <submittedName>
        <fullName evidence="10">ADA regulatory protein</fullName>
        <ecNumber evidence="10">2.1.1.63</ecNumber>
    </submittedName>
</protein>
<dbReference type="Gene3D" id="1.10.10.10">
    <property type="entry name" value="Winged helix-like DNA-binding domain superfamily/Winged helix DNA-binding domain"/>
    <property type="match status" value="1"/>
</dbReference>
<dbReference type="PANTHER" id="PTHR10815">
    <property type="entry name" value="METHYLATED-DNA--PROTEIN-CYSTEINE METHYLTRANSFERASE"/>
    <property type="match status" value="1"/>
</dbReference>
<evidence type="ECO:0000256" key="7">
    <source>
        <dbReference type="ARBA" id="ARBA00023204"/>
    </source>
</evidence>
<evidence type="ECO:0000256" key="8">
    <source>
        <dbReference type="ARBA" id="ARBA00049348"/>
    </source>
</evidence>
<keyword evidence="7" id="KW-0234">DNA repair</keyword>
<comment type="caution">
    <text evidence="10">The sequence shown here is derived from an EMBL/GenBank/DDBJ whole genome shotgun (WGS) entry which is preliminary data.</text>
</comment>
<dbReference type="SUPFAM" id="SSF46689">
    <property type="entry name" value="Homeodomain-like"/>
    <property type="match status" value="1"/>
</dbReference>
<dbReference type="PATRIC" id="fig|267850.7.peg.1461"/>
<dbReference type="EC" id="2.1.1.63" evidence="10"/>
<dbReference type="InterPro" id="IPR018060">
    <property type="entry name" value="HTH_AraC"/>
</dbReference>
<dbReference type="CDD" id="cd06445">
    <property type="entry name" value="ATase"/>
    <property type="match status" value="1"/>
</dbReference>
<dbReference type="Gene3D" id="1.10.10.60">
    <property type="entry name" value="Homeodomain-like"/>
    <property type="match status" value="1"/>
</dbReference>
<dbReference type="InterPro" id="IPR036388">
    <property type="entry name" value="WH-like_DNA-bd_sf"/>
</dbReference>
<evidence type="ECO:0000256" key="3">
    <source>
        <dbReference type="ARBA" id="ARBA00022679"/>
    </source>
</evidence>
<dbReference type="PANTHER" id="PTHR10815:SF14">
    <property type="entry name" value="BIFUNCTIONAL TRANSCRIPTIONAL ACTIVATOR_DNA REPAIR ENZYME ADA"/>
    <property type="match status" value="1"/>
</dbReference>
<accession>A0A063Y503</accession>
<keyword evidence="4" id="KW-0227">DNA damage</keyword>
<comment type="catalytic activity">
    <reaction evidence="8">
        <text>a 6-O-methyl-2'-deoxyguanosine in DNA + L-cysteinyl-[protein] = S-methyl-L-cysteinyl-[protein] + a 2'-deoxyguanosine in DNA</text>
        <dbReference type="Rhea" id="RHEA:24000"/>
        <dbReference type="Rhea" id="RHEA-COMP:10131"/>
        <dbReference type="Rhea" id="RHEA-COMP:10132"/>
        <dbReference type="Rhea" id="RHEA-COMP:11367"/>
        <dbReference type="Rhea" id="RHEA-COMP:11368"/>
        <dbReference type="ChEBI" id="CHEBI:29950"/>
        <dbReference type="ChEBI" id="CHEBI:82612"/>
        <dbReference type="ChEBI" id="CHEBI:85445"/>
        <dbReference type="ChEBI" id="CHEBI:85448"/>
        <dbReference type="EC" id="2.1.1.63"/>
    </reaction>
</comment>
<keyword evidence="3 10" id="KW-0808">Transferase</keyword>
<name>A0A063Y503_9GAMM</name>
<dbReference type="SUPFAM" id="SSF53155">
    <property type="entry name" value="Methylated DNA-protein cysteine methyltransferase domain"/>
    <property type="match status" value="1"/>
</dbReference>
<dbReference type="Pfam" id="PF12833">
    <property type="entry name" value="HTH_18"/>
    <property type="match status" value="1"/>
</dbReference>
<dbReference type="GO" id="GO:0003908">
    <property type="term" value="F:methylated-DNA-[protein]-cysteine S-methyltransferase activity"/>
    <property type="evidence" value="ECO:0007669"/>
    <property type="project" value="UniProtKB-EC"/>
</dbReference>
<dbReference type="FunFam" id="1.10.10.10:FF:000410">
    <property type="entry name" value="ADA regulatory protein, putative"/>
    <property type="match status" value="1"/>
</dbReference>
<evidence type="ECO:0000256" key="5">
    <source>
        <dbReference type="ARBA" id="ARBA00023015"/>
    </source>
</evidence>
<sequence length="280" mass="30686">MVKNTKASVALIVQACRHIEQAETAPTLEQLAASANLSPWYFHRLFKEVVGVTPKQYATRHQTQRFHASLNSESTVTEAIYNAGFGSSSRAYDKSRDRLAMTPSDYRKAAEGLTIRYAIASCFLGWVIVAVTDRGICAIEFGDNPESLPALVQARFSKAHLREGGAELSSLIESVISFIEVPGSAIELPLDIQGTAFQERVWNALRSVPPGSKVSYTDIACQIGSPKAVRAVAQACAANKLAVIVPCHRVVRSDGQLSGYRWGVERKRLLLQHESELLEE</sequence>
<gene>
    <name evidence="10" type="ORF">ADINL_1483</name>
</gene>
<dbReference type="OrthoDB" id="9811249at2"/>
<dbReference type="InterPro" id="IPR036217">
    <property type="entry name" value="MethylDNA_cys_MeTrfase_DNAb"/>
</dbReference>
<comment type="catalytic activity">
    <reaction evidence="1">
        <text>a 4-O-methyl-thymidine in DNA + L-cysteinyl-[protein] = a thymidine in DNA + S-methyl-L-cysteinyl-[protein]</text>
        <dbReference type="Rhea" id="RHEA:53428"/>
        <dbReference type="Rhea" id="RHEA-COMP:10131"/>
        <dbReference type="Rhea" id="RHEA-COMP:10132"/>
        <dbReference type="Rhea" id="RHEA-COMP:13555"/>
        <dbReference type="Rhea" id="RHEA-COMP:13556"/>
        <dbReference type="ChEBI" id="CHEBI:29950"/>
        <dbReference type="ChEBI" id="CHEBI:82612"/>
        <dbReference type="ChEBI" id="CHEBI:137386"/>
        <dbReference type="ChEBI" id="CHEBI:137387"/>
        <dbReference type="EC" id="2.1.1.63"/>
    </reaction>
</comment>
<dbReference type="GO" id="GO:0003700">
    <property type="term" value="F:DNA-binding transcription factor activity"/>
    <property type="evidence" value="ECO:0007669"/>
    <property type="project" value="InterPro"/>
</dbReference>
<organism evidence="10 11">
    <name type="scientific">Nitrincola lacisaponensis</name>
    <dbReference type="NCBI Taxonomy" id="267850"/>
    <lineage>
        <taxon>Bacteria</taxon>
        <taxon>Pseudomonadati</taxon>
        <taxon>Pseudomonadota</taxon>
        <taxon>Gammaproteobacteria</taxon>
        <taxon>Oceanospirillales</taxon>
        <taxon>Oceanospirillaceae</taxon>
        <taxon>Nitrincola</taxon>
    </lineage>
</organism>